<dbReference type="RefSeq" id="XP_065824878.1">
    <property type="nucleotide sequence ID" value="XM_065968806.1"/>
</dbReference>
<feature type="compositionally biased region" description="Polar residues" evidence="6">
    <location>
        <begin position="349"/>
        <end position="372"/>
    </location>
</feature>
<evidence type="ECO:0000256" key="3">
    <source>
        <dbReference type="ARBA" id="ARBA00022833"/>
    </source>
</evidence>
<keyword evidence="1 5" id="KW-0479">Metal-binding</keyword>
<dbReference type="GO" id="GO:0005634">
    <property type="term" value="C:nucleus"/>
    <property type="evidence" value="ECO:0007669"/>
    <property type="project" value="TreeGrafter"/>
</dbReference>
<keyword evidence="4 5" id="KW-0440">LIM domain</keyword>
<dbReference type="PANTHER" id="PTHR24205:SF16">
    <property type="entry name" value="GH01042P-RELATED"/>
    <property type="match status" value="1"/>
</dbReference>
<dbReference type="GO" id="GO:0030695">
    <property type="term" value="F:GTPase regulator activity"/>
    <property type="evidence" value="ECO:0007669"/>
    <property type="project" value="UniProtKB-ARBA"/>
</dbReference>
<feature type="domain" description="LIM zinc-binding" evidence="7">
    <location>
        <begin position="174"/>
        <end position="243"/>
    </location>
</feature>
<dbReference type="GO" id="GO:0046872">
    <property type="term" value="F:metal ion binding"/>
    <property type="evidence" value="ECO:0007669"/>
    <property type="project" value="UniProtKB-KW"/>
</dbReference>
<keyword evidence="3 5" id="KW-0862">Zinc</keyword>
<dbReference type="PROSITE" id="PS50023">
    <property type="entry name" value="LIM_DOMAIN_2"/>
    <property type="match status" value="1"/>
</dbReference>
<accession>A0AAJ8MH43</accession>
<sequence length="397" mass="43028">MIVCSLCGVSLSDAESRCTKCYGRAIERPNPVKALLSSPQKRGSPDRWADKYTMSTSTSRISSSPLFGDRVGNSEAHSLPSRPAFARQETFDVALTAKSDAELARGELISLKTGLTLVVYGSVLERGIQHPQCKQCGTDIRSGMKIYLAPTNANSIAEGDTMCRVCYTQRFPIGTCHACQSPIIGEREEGLGGRHISARGLKWHGKCFACSLCGKAASRHTTPLLLPSAAPACETCYETTFSIEPQQMVSPDPKAGSRLQPNKYPRPGQMLKGTHTYSRPTETIQEMKGLMARGPTPSQTIPCPNLDSTSALTKIATRTRRGDPDSPDCQPKHIKVTSEQAENHAAPPQISSPSATSVQDRIRQLNAQSTAGITKMAPSPTKYPRHPLYPVSKTDNR</sequence>
<proteinExistence type="predicted"/>
<keyword evidence="2" id="KW-0677">Repeat</keyword>
<name>A0AAJ8MH43_9TREE</name>
<reference evidence="8" key="1">
    <citation type="submission" date="2013-07" db="EMBL/GenBank/DDBJ databases">
        <authorList>
            <consortium name="The Broad Institute Genome Sequencing Platform"/>
            <person name="Cuomo C."/>
            <person name="Litvintseva A."/>
            <person name="Chen Y."/>
            <person name="Heitman J."/>
            <person name="Sun S."/>
            <person name="Springer D."/>
            <person name="Dromer F."/>
            <person name="Young S.K."/>
            <person name="Zeng Q."/>
            <person name="Gargeya S."/>
            <person name="Fitzgerald M."/>
            <person name="Abouelleil A."/>
            <person name="Alvarado L."/>
            <person name="Berlin A.M."/>
            <person name="Chapman S.B."/>
            <person name="Dewar J."/>
            <person name="Goldberg J."/>
            <person name="Griggs A."/>
            <person name="Gujja S."/>
            <person name="Hansen M."/>
            <person name="Howarth C."/>
            <person name="Imamovic A."/>
            <person name="Larimer J."/>
            <person name="McCowan C."/>
            <person name="Murphy C."/>
            <person name="Pearson M."/>
            <person name="Priest M."/>
            <person name="Roberts A."/>
            <person name="Saif S."/>
            <person name="Shea T."/>
            <person name="Sykes S."/>
            <person name="Wortman J."/>
            <person name="Nusbaum C."/>
            <person name="Birren B."/>
        </authorList>
    </citation>
    <scope>NUCLEOTIDE SEQUENCE</scope>
    <source>
        <strain evidence="8">CBS 10117</strain>
    </source>
</reference>
<reference evidence="8" key="2">
    <citation type="submission" date="2024-02" db="EMBL/GenBank/DDBJ databases">
        <title>Comparative genomics of Cryptococcus and Kwoniella reveals pathogenesis evolution and contrasting modes of karyotype evolution via chromosome fusion or intercentromeric recombination.</title>
        <authorList>
            <person name="Coelho M.A."/>
            <person name="David-Palma M."/>
            <person name="Shea T."/>
            <person name="Bowers K."/>
            <person name="McGinley-Smith S."/>
            <person name="Mohammad A.W."/>
            <person name="Gnirke A."/>
            <person name="Yurkov A.M."/>
            <person name="Nowrousian M."/>
            <person name="Sun S."/>
            <person name="Cuomo C.A."/>
            <person name="Heitman J."/>
        </authorList>
    </citation>
    <scope>NUCLEOTIDE SEQUENCE</scope>
    <source>
        <strain evidence="8">CBS 10117</strain>
    </source>
</reference>
<keyword evidence="9" id="KW-1185">Reference proteome</keyword>
<evidence type="ECO:0000313" key="8">
    <source>
        <dbReference type="EMBL" id="WWC61088.1"/>
    </source>
</evidence>
<evidence type="ECO:0000256" key="2">
    <source>
        <dbReference type="ARBA" id="ARBA00022737"/>
    </source>
</evidence>
<dbReference type="Pfam" id="PF00412">
    <property type="entry name" value="LIM"/>
    <property type="match status" value="1"/>
</dbReference>
<protein>
    <recommendedName>
        <fullName evidence="7">LIM zinc-binding domain-containing protein</fullName>
    </recommendedName>
</protein>
<feature type="region of interest" description="Disordered" evidence="6">
    <location>
        <begin position="338"/>
        <end position="397"/>
    </location>
</feature>
<dbReference type="Proteomes" id="UP000078595">
    <property type="component" value="Chromosome 4"/>
</dbReference>
<dbReference type="SMART" id="SM00132">
    <property type="entry name" value="LIM"/>
    <property type="match status" value="1"/>
</dbReference>
<dbReference type="InterPro" id="IPR001781">
    <property type="entry name" value="Znf_LIM"/>
</dbReference>
<evidence type="ECO:0000256" key="6">
    <source>
        <dbReference type="SAM" id="MobiDB-lite"/>
    </source>
</evidence>
<feature type="region of interest" description="Disordered" evidence="6">
    <location>
        <begin position="247"/>
        <end position="275"/>
    </location>
</feature>
<evidence type="ECO:0000256" key="4">
    <source>
        <dbReference type="ARBA" id="ARBA00023038"/>
    </source>
</evidence>
<evidence type="ECO:0000256" key="1">
    <source>
        <dbReference type="ARBA" id="ARBA00022723"/>
    </source>
</evidence>
<dbReference type="Gene3D" id="2.10.110.10">
    <property type="entry name" value="Cysteine Rich Protein"/>
    <property type="match status" value="1"/>
</dbReference>
<evidence type="ECO:0000259" key="7">
    <source>
        <dbReference type="PROSITE" id="PS50023"/>
    </source>
</evidence>
<evidence type="ECO:0000256" key="5">
    <source>
        <dbReference type="PROSITE-ProRule" id="PRU00125"/>
    </source>
</evidence>
<dbReference type="SUPFAM" id="SSF57716">
    <property type="entry name" value="Glucocorticoid receptor-like (DNA-binding domain)"/>
    <property type="match status" value="1"/>
</dbReference>
<dbReference type="EMBL" id="CP144533">
    <property type="protein sequence ID" value="WWC61088.1"/>
    <property type="molecule type" value="Genomic_DNA"/>
</dbReference>
<dbReference type="PANTHER" id="PTHR24205">
    <property type="entry name" value="FOUR AND A HALF LIM DOMAINS PROTEIN"/>
    <property type="match status" value="1"/>
</dbReference>
<dbReference type="GO" id="GO:0003712">
    <property type="term" value="F:transcription coregulator activity"/>
    <property type="evidence" value="ECO:0007669"/>
    <property type="project" value="TreeGrafter"/>
</dbReference>
<gene>
    <name evidence="8" type="ORF">I303_103666</name>
</gene>
<evidence type="ECO:0000313" key="9">
    <source>
        <dbReference type="Proteomes" id="UP000078595"/>
    </source>
</evidence>
<dbReference type="GeneID" id="28967384"/>
<dbReference type="KEGG" id="kdj:28967384"/>
<organism evidence="8 9">
    <name type="scientific">Kwoniella dejecticola CBS 10117</name>
    <dbReference type="NCBI Taxonomy" id="1296121"/>
    <lineage>
        <taxon>Eukaryota</taxon>
        <taxon>Fungi</taxon>
        <taxon>Dikarya</taxon>
        <taxon>Basidiomycota</taxon>
        <taxon>Agaricomycotina</taxon>
        <taxon>Tremellomycetes</taxon>
        <taxon>Tremellales</taxon>
        <taxon>Cryptococcaceae</taxon>
        <taxon>Kwoniella</taxon>
    </lineage>
</organism>
<dbReference type="AlphaFoldDB" id="A0AAJ8MH43"/>